<organism evidence="2 3">
    <name type="scientific">Ophiostoma piceae (strain UAMH 11346)</name>
    <name type="common">Sap stain fungus</name>
    <dbReference type="NCBI Taxonomy" id="1262450"/>
    <lineage>
        <taxon>Eukaryota</taxon>
        <taxon>Fungi</taxon>
        <taxon>Dikarya</taxon>
        <taxon>Ascomycota</taxon>
        <taxon>Pezizomycotina</taxon>
        <taxon>Sordariomycetes</taxon>
        <taxon>Sordariomycetidae</taxon>
        <taxon>Ophiostomatales</taxon>
        <taxon>Ophiostomataceae</taxon>
        <taxon>Ophiostoma</taxon>
    </lineage>
</organism>
<dbReference type="OMA" id="QTEPWIN"/>
<dbReference type="PANTHER" id="PTHR43735:SF11">
    <property type="entry name" value="HYPOTHETICAL OXIDOREDUCTASE (EUROFUNG)"/>
    <property type="match status" value="1"/>
</dbReference>
<dbReference type="Gene3D" id="3.50.50.100">
    <property type="match status" value="1"/>
</dbReference>
<gene>
    <name evidence="2" type="ORF">F503_05234</name>
</gene>
<dbReference type="GO" id="GO:0005737">
    <property type="term" value="C:cytoplasm"/>
    <property type="evidence" value="ECO:0007669"/>
    <property type="project" value="TreeGrafter"/>
</dbReference>
<evidence type="ECO:0000313" key="2">
    <source>
        <dbReference type="EMBL" id="EPE10139.1"/>
    </source>
</evidence>
<dbReference type="PRINTS" id="PR00368">
    <property type="entry name" value="FADPNR"/>
</dbReference>
<dbReference type="VEuPathDB" id="FungiDB:F503_05234"/>
<dbReference type="GO" id="GO:0004174">
    <property type="term" value="F:electron-transferring-flavoprotein dehydrogenase activity"/>
    <property type="evidence" value="ECO:0007669"/>
    <property type="project" value="TreeGrafter"/>
</dbReference>
<dbReference type="EMBL" id="KE148146">
    <property type="protein sequence ID" value="EPE10139.1"/>
    <property type="molecule type" value="Genomic_DNA"/>
</dbReference>
<sequence>MPLRVPNLVVVGGSYVGTNVARQLAERFHDRFRVLLIEKNSHFHHLFAFPRFAVTNEARTEKAFIPYMPGTFATAPAGAGTVLQAKVLDIDSSSVRLDRFVSLDGQKLDRIPFDFLILATGTDAVAPSRMPSADKLGGVAYLRQHASTVAQRKQIVIIGGGAVGVQMATDLKDLFPQKSVTLVHSREQLMNRFASGLDAIVKQRCAELGVNLVLGSRVKIPAEGYPTDGSIVNIECLNGTKIPADMVIVANGLRPQSEILRSLSSESINPDGFVSVKRTLQISDSRYPNIFAIGDIAATGAAKAARPAAKQAELVVENVDRILKNKSLEDYDGSDPHGIHLTLGIKKNVVFRNPAAGSAEASTVDRDDGALDMNIDGVWTRKGGGGDANL</sequence>
<evidence type="ECO:0000313" key="3">
    <source>
        <dbReference type="Proteomes" id="UP000016923"/>
    </source>
</evidence>
<dbReference type="Pfam" id="PF07992">
    <property type="entry name" value="Pyr_redox_2"/>
    <property type="match status" value="1"/>
</dbReference>
<dbReference type="OrthoDB" id="202203at2759"/>
<dbReference type="eggNOG" id="KOG1336">
    <property type="taxonomic scope" value="Eukaryota"/>
</dbReference>
<feature type="domain" description="FAD/NAD(P)-binding" evidence="1">
    <location>
        <begin position="7"/>
        <end position="311"/>
    </location>
</feature>
<proteinExistence type="predicted"/>
<dbReference type="HOGENOM" id="CLU_019845_0_1_1"/>
<dbReference type="Proteomes" id="UP000016923">
    <property type="component" value="Unassembled WGS sequence"/>
</dbReference>
<reference evidence="2 3" key="1">
    <citation type="journal article" date="2013" name="BMC Genomics">
        <title>The genome and transcriptome of the pine saprophyte Ophiostoma piceae, and a comparison with the bark beetle-associated pine pathogen Grosmannia clavigera.</title>
        <authorList>
            <person name="Haridas S."/>
            <person name="Wang Y."/>
            <person name="Lim L."/>
            <person name="Massoumi Alamouti S."/>
            <person name="Jackman S."/>
            <person name="Docking R."/>
            <person name="Robertson G."/>
            <person name="Birol I."/>
            <person name="Bohlmann J."/>
            <person name="Breuil C."/>
        </authorList>
    </citation>
    <scope>NUCLEOTIDE SEQUENCE [LARGE SCALE GENOMIC DNA]</scope>
    <source>
        <strain evidence="2 3">UAMH 11346</strain>
    </source>
</reference>
<dbReference type="GO" id="GO:0050660">
    <property type="term" value="F:flavin adenine dinucleotide binding"/>
    <property type="evidence" value="ECO:0007669"/>
    <property type="project" value="TreeGrafter"/>
</dbReference>
<dbReference type="InterPro" id="IPR036188">
    <property type="entry name" value="FAD/NAD-bd_sf"/>
</dbReference>
<dbReference type="PANTHER" id="PTHR43735">
    <property type="entry name" value="APOPTOSIS-INDUCING FACTOR 1"/>
    <property type="match status" value="1"/>
</dbReference>
<dbReference type="SUPFAM" id="SSF51905">
    <property type="entry name" value="FAD/NAD(P)-binding domain"/>
    <property type="match status" value="1"/>
</dbReference>
<keyword evidence="3" id="KW-1185">Reference proteome</keyword>
<dbReference type="AlphaFoldDB" id="S3C9G4"/>
<dbReference type="STRING" id="1262450.S3C9G4"/>
<protein>
    <submittedName>
        <fullName evidence="2">Amid-like nadh oxidoreductase</fullName>
    </submittedName>
</protein>
<dbReference type="PRINTS" id="PR00411">
    <property type="entry name" value="PNDRDTASEI"/>
</dbReference>
<accession>S3C9G4</accession>
<dbReference type="InterPro" id="IPR023753">
    <property type="entry name" value="FAD/NAD-binding_dom"/>
</dbReference>
<evidence type="ECO:0000259" key="1">
    <source>
        <dbReference type="Pfam" id="PF07992"/>
    </source>
</evidence>
<name>S3C9G4_OPHP1</name>